<accession>A0ACC0M962</accession>
<sequence length="825" mass="92165">MEGEVILTYVWMMKMAGEGENEENEKLLTSPFRFSPIVARFCFIQNQLQRWRSDLVRFLSGSGGVVAVLMDGLLLVVFVCQILAGDLSEISFGRGTGSSSSLAGFQSPVATFGSGRIGLTARLDPPVVCTVVGAVVVRVLGVGLGGPRIGPAALVRLRPAFQRQLLRAGVQLSLDLCVSAGQEVALLQPTSVINSLRCRGPITSDASSDLQQAYRVINSSKHLRSLGRTSGNCKGKNYPSGVLADAYVNKCKDERGTHSLCRQYQLLVFGPGAMDGGVDDMPSFWMEESEELLYVPMKMKRKSRTKKMEFVGWGSKPLIEFLESIGKDSSKPRSQYEVTSIINEYVNTNNLIHPQKKKRVQCDERLHYLFGKKSLVRIKIYDLLEAHFADNQDESDDEFFYSSEENDENMMMVREQQKASVPDRKNLHPRKKVIETPKSCFAATILANIKLVYLKRSLVQDLLKDPETFEGVRKASGADNSCANVLLEVSNMMKEICISMLSDDNFSEEECEDLRQRVKSGSLKRPTVVEFQQKAQILHEDITKHLDNGAVEFMPSATWHILPSFEWSEDPVSIIECGVQSDEYLKKKQLLQTPSEQSRLLLEIPNVIADEVEEEARPQEGTNASPKSIFWETIEISSHDLETNQIPSTQNSDSADAAASGSADVATASTVTLCDSPQAREENRYFSSGGVSNRKQEDDLPAQFSEQQKIHHRKLEESKKAGRMVDKQIVATQVIEVLDDDSEEGEDHPGCGDLSLNDQHPGRMIWHYKDPTGIVQGPFSVESLKCWRDANYFPPEFKVWKIGQRQDEAVLLTDVLFRMFSNSVE</sequence>
<reference evidence="1" key="1">
    <citation type="submission" date="2022-02" db="EMBL/GenBank/DDBJ databases">
        <title>Plant Genome Project.</title>
        <authorList>
            <person name="Zhang R.-G."/>
        </authorList>
    </citation>
    <scope>NUCLEOTIDE SEQUENCE</scope>
    <source>
        <strain evidence="1">AT1</strain>
    </source>
</reference>
<name>A0ACC0M962_RHOML</name>
<comment type="caution">
    <text evidence="1">The sequence shown here is derived from an EMBL/GenBank/DDBJ whole genome shotgun (WGS) entry which is preliminary data.</text>
</comment>
<dbReference type="EMBL" id="CM046396">
    <property type="protein sequence ID" value="KAI8537107.1"/>
    <property type="molecule type" value="Genomic_DNA"/>
</dbReference>
<keyword evidence="2" id="KW-1185">Reference proteome</keyword>
<proteinExistence type="predicted"/>
<organism evidence="1 2">
    <name type="scientific">Rhododendron molle</name>
    <name type="common">Chinese azalea</name>
    <name type="synonym">Azalea mollis</name>
    <dbReference type="NCBI Taxonomy" id="49168"/>
    <lineage>
        <taxon>Eukaryota</taxon>
        <taxon>Viridiplantae</taxon>
        <taxon>Streptophyta</taxon>
        <taxon>Embryophyta</taxon>
        <taxon>Tracheophyta</taxon>
        <taxon>Spermatophyta</taxon>
        <taxon>Magnoliopsida</taxon>
        <taxon>eudicotyledons</taxon>
        <taxon>Gunneridae</taxon>
        <taxon>Pentapetalae</taxon>
        <taxon>asterids</taxon>
        <taxon>Ericales</taxon>
        <taxon>Ericaceae</taxon>
        <taxon>Ericoideae</taxon>
        <taxon>Rhodoreae</taxon>
        <taxon>Rhododendron</taxon>
    </lineage>
</organism>
<protein>
    <submittedName>
        <fullName evidence="1">Uncharacterized protein</fullName>
    </submittedName>
</protein>
<evidence type="ECO:0000313" key="2">
    <source>
        <dbReference type="Proteomes" id="UP001062846"/>
    </source>
</evidence>
<dbReference type="Proteomes" id="UP001062846">
    <property type="component" value="Chromosome 9"/>
</dbReference>
<evidence type="ECO:0000313" key="1">
    <source>
        <dbReference type="EMBL" id="KAI8537107.1"/>
    </source>
</evidence>
<gene>
    <name evidence="1" type="ORF">RHMOL_Rhmol09G0000200</name>
</gene>